<evidence type="ECO:0000313" key="2">
    <source>
        <dbReference type="EMBL" id="CAB4853287.1"/>
    </source>
</evidence>
<dbReference type="PANTHER" id="PTHR21432">
    <property type="entry name" value="ACETYL-COA HYDROLASE-RELATED"/>
    <property type="match status" value="1"/>
</dbReference>
<dbReference type="AlphaFoldDB" id="A0A6J7C5D0"/>
<feature type="domain" description="Acetyl-CoA hydrolase/transferase C-terminal" evidence="1">
    <location>
        <begin position="247"/>
        <end position="377"/>
    </location>
</feature>
<dbReference type="Gene3D" id="3.30.750.70">
    <property type="entry name" value="4-hydroxybutyrate coenzyme like domains"/>
    <property type="match status" value="1"/>
</dbReference>
<organism evidence="2">
    <name type="scientific">freshwater metagenome</name>
    <dbReference type="NCBI Taxonomy" id="449393"/>
    <lineage>
        <taxon>unclassified sequences</taxon>
        <taxon>metagenomes</taxon>
        <taxon>ecological metagenomes</taxon>
    </lineage>
</organism>
<evidence type="ECO:0000259" key="1">
    <source>
        <dbReference type="Pfam" id="PF13336"/>
    </source>
</evidence>
<dbReference type="InterPro" id="IPR037171">
    <property type="entry name" value="NagB/RpiA_transferase-like"/>
</dbReference>
<dbReference type="Pfam" id="PF13336">
    <property type="entry name" value="AcetylCoA_hyd_C"/>
    <property type="match status" value="1"/>
</dbReference>
<dbReference type="InterPro" id="IPR038460">
    <property type="entry name" value="AcetylCoA_hyd_C_sf"/>
</dbReference>
<dbReference type="Gene3D" id="3.40.1080.10">
    <property type="entry name" value="Glutaconate Coenzyme A-transferase"/>
    <property type="match status" value="1"/>
</dbReference>
<dbReference type="GO" id="GO:0006083">
    <property type="term" value="P:acetate metabolic process"/>
    <property type="evidence" value="ECO:0007669"/>
    <property type="project" value="InterPro"/>
</dbReference>
<protein>
    <submittedName>
        <fullName evidence="2">Unannotated protein</fullName>
    </submittedName>
</protein>
<sequence>MRIAYADGPLGPRSNPVDIAELIGHTGQFELFLGWMIDRPEWLANPTLTGRTYMAGFAMTRAVAEGRFRALPMRLSAVPAFIGNWQPDVGVVTGVRRGDGYAFTSSVGYADSLALVAKQVVVEVDEDGEDLGAPLIVGNIVATVPRPPAPPEAPAAQRPGDAIDAQIGAHVVSLLPHDATLQFGPGGIGEAIANSLTEPVRIWSGLVTDAMATLADRNLLKAPAVTAYTWGGDPVRRLAAAGLLDLCSISRTHDLTQVAAIPRFVGCNTALQIGLDGAINLERVNGKVITSVGGHADFCVAASRSVGGMSIVSVRSTSAKGDSTIVPTVEVVSTQRSDIGLVITEHGIADLRGVDDAERGRRLVAVAAPEHRDRLSAALGGAR</sequence>
<reference evidence="2" key="1">
    <citation type="submission" date="2020-05" db="EMBL/GenBank/DDBJ databases">
        <authorList>
            <person name="Chiriac C."/>
            <person name="Salcher M."/>
            <person name="Ghai R."/>
            <person name="Kavagutti S V."/>
        </authorList>
    </citation>
    <scope>NUCLEOTIDE SEQUENCE</scope>
</reference>
<accession>A0A6J7C5D0</accession>
<dbReference type="Gene3D" id="3.40.1080.20">
    <property type="entry name" value="Acetyl-CoA hydrolase/transferase C-terminal domain"/>
    <property type="match status" value="1"/>
</dbReference>
<dbReference type="InterPro" id="IPR026888">
    <property type="entry name" value="AcetylCoA_hyd_C"/>
</dbReference>
<dbReference type="SUPFAM" id="SSF100950">
    <property type="entry name" value="NagB/RpiA/CoA transferase-like"/>
    <property type="match status" value="2"/>
</dbReference>
<gene>
    <name evidence="2" type="ORF">UFOPK3267_02815</name>
</gene>
<dbReference type="InterPro" id="IPR046433">
    <property type="entry name" value="ActCoA_hydro"/>
</dbReference>
<dbReference type="GO" id="GO:0008775">
    <property type="term" value="F:acetate CoA-transferase activity"/>
    <property type="evidence" value="ECO:0007669"/>
    <property type="project" value="InterPro"/>
</dbReference>
<proteinExistence type="predicted"/>
<dbReference type="EMBL" id="CAFBIY010000229">
    <property type="protein sequence ID" value="CAB4853287.1"/>
    <property type="molecule type" value="Genomic_DNA"/>
</dbReference>
<name>A0A6J7C5D0_9ZZZZ</name>
<dbReference type="PANTHER" id="PTHR21432:SF20">
    <property type="entry name" value="ACETYL-COA HYDROLASE"/>
    <property type="match status" value="1"/>
</dbReference>